<feature type="region of interest" description="Disordered" evidence="12">
    <location>
        <begin position="248"/>
        <end position="268"/>
    </location>
</feature>
<gene>
    <name evidence="14" type="ORF">ENQ76_17020</name>
</gene>
<organism evidence="14">
    <name type="scientific">Schlesneria paludicola</name>
    <dbReference type="NCBI Taxonomy" id="360056"/>
    <lineage>
        <taxon>Bacteria</taxon>
        <taxon>Pseudomonadati</taxon>
        <taxon>Planctomycetota</taxon>
        <taxon>Planctomycetia</taxon>
        <taxon>Planctomycetales</taxon>
        <taxon>Planctomycetaceae</taxon>
        <taxon>Schlesneria</taxon>
    </lineage>
</organism>
<dbReference type="InterPro" id="IPR033580">
    <property type="entry name" value="Nurim-like"/>
</dbReference>
<reference evidence="14" key="1">
    <citation type="journal article" date="2020" name="mSystems">
        <title>Genome- and Community-Level Interaction Insights into Carbon Utilization and Element Cycling Functions of Hydrothermarchaeota in Hydrothermal Sediment.</title>
        <authorList>
            <person name="Zhou Z."/>
            <person name="Liu Y."/>
            <person name="Xu W."/>
            <person name="Pan J."/>
            <person name="Luo Z.H."/>
            <person name="Li M."/>
        </authorList>
    </citation>
    <scope>NUCLEOTIDE SEQUENCE [LARGE SCALE GENOMIC DNA]</scope>
    <source>
        <strain evidence="14">SpSt-339</strain>
    </source>
</reference>
<sequence>MKRSLVLLAAGLNYAMFLGVFLYAVGFIGSFLTPTRLDGPAAEPWPQALAINLLLVLTFGLQHSLMARPAFKRWLARFVPMPMERGVYMLATNLALALLFWQWRPMGAPVWDVTAPAARMAVWSLFACGWLTVLATTFLINHFDLFGLRQAWLYFRGRDYSHLAFATPGPYQIVRHPLYVGWLVAFWATPTMGLAHFLFALGMTAYILTAIPFEERNLVNLHGEPYEAYRRRVPMLIPRLRWTATTSPRGKEAVTAASRGPAPQTLEA</sequence>
<evidence type="ECO:0000256" key="12">
    <source>
        <dbReference type="SAM" id="MobiDB-lite"/>
    </source>
</evidence>
<dbReference type="EC" id="2.1.1.334" evidence="4"/>
<comment type="subcellular location">
    <subcellularLocation>
        <location evidence="2">Membrane</location>
        <topology evidence="2">Multi-pass membrane protein</topology>
    </subcellularLocation>
</comment>
<evidence type="ECO:0000256" key="6">
    <source>
        <dbReference type="ARBA" id="ARBA00022679"/>
    </source>
</evidence>
<keyword evidence="8 13" id="KW-0812">Transmembrane</keyword>
<keyword evidence="7" id="KW-0949">S-adenosyl-L-methionine</keyword>
<evidence type="ECO:0000256" key="7">
    <source>
        <dbReference type="ARBA" id="ARBA00022691"/>
    </source>
</evidence>
<name>A0A7C2K3P1_9PLAN</name>
<proteinExistence type="inferred from homology"/>
<keyword evidence="5 14" id="KW-0489">Methyltransferase</keyword>
<dbReference type="EMBL" id="DSOK01000465">
    <property type="protein sequence ID" value="HEN17161.1"/>
    <property type="molecule type" value="Genomic_DNA"/>
</dbReference>
<dbReference type="PANTHER" id="PTHR31040:SF1">
    <property type="entry name" value="NURIM"/>
    <property type="match status" value="1"/>
</dbReference>
<dbReference type="GO" id="GO:0016020">
    <property type="term" value="C:membrane"/>
    <property type="evidence" value="ECO:0007669"/>
    <property type="project" value="UniProtKB-SubCell"/>
</dbReference>
<accession>A0A7C2K3P1</accession>
<evidence type="ECO:0000256" key="4">
    <source>
        <dbReference type="ARBA" id="ARBA00012149"/>
    </source>
</evidence>
<protein>
    <recommendedName>
        <fullName evidence="4">methanethiol S-methyltransferase</fullName>
        <ecNumber evidence="4">2.1.1.334</ecNumber>
    </recommendedName>
</protein>
<comment type="caution">
    <text evidence="14">The sequence shown here is derived from an EMBL/GenBank/DDBJ whole genome shotgun (WGS) entry which is preliminary data.</text>
</comment>
<comment type="function">
    <text evidence="1">Catalyzes the methylation of methanethiol (MeSH) to yield dimethylsulphide (DMS).</text>
</comment>
<evidence type="ECO:0000256" key="2">
    <source>
        <dbReference type="ARBA" id="ARBA00004141"/>
    </source>
</evidence>
<dbReference type="AlphaFoldDB" id="A0A7C2K3P1"/>
<evidence type="ECO:0000313" key="14">
    <source>
        <dbReference type="EMBL" id="HEN17161.1"/>
    </source>
</evidence>
<comment type="similarity">
    <text evidence="3">Belongs to the nurim family.</text>
</comment>
<feature type="transmembrane region" description="Helical" evidence="13">
    <location>
        <begin position="86"/>
        <end position="103"/>
    </location>
</feature>
<feature type="transmembrane region" description="Helical" evidence="13">
    <location>
        <begin position="123"/>
        <end position="143"/>
    </location>
</feature>
<feature type="transmembrane region" description="Helical" evidence="13">
    <location>
        <begin position="12"/>
        <end position="33"/>
    </location>
</feature>
<evidence type="ECO:0000256" key="5">
    <source>
        <dbReference type="ARBA" id="ARBA00022603"/>
    </source>
</evidence>
<keyword evidence="6 14" id="KW-0808">Transferase</keyword>
<dbReference type="GO" id="GO:0008168">
    <property type="term" value="F:methyltransferase activity"/>
    <property type="evidence" value="ECO:0007669"/>
    <property type="project" value="UniProtKB-KW"/>
</dbReference>
<evidence type="ECO:0000256" key="11">
    <source>
        <dbReference type="ARBA" id="ARBA00048134"/>
    </source>
</evidence>
<evidence type="ECO:0000256" key="10">
    <source>
        <dbReference type="ARBA" id="ARBA00023136"/>
    </source>
</evidence>
<keyword evidence="9 13" id="KW-1133">Transmembrane helix</keyword>
<dbReference type="GO" id="GO:0032259">
    <property type="term" value="P:methylation"/>
    <property type="evidence" value="ECO:0007669"/>
    <property type="project" value="UniProtKB-KW"/>
</dbReference>
<evidence type="ECO:0000256" key="1">
    <source>
        <dbReference type="ARBA" id="ARBA00002096"/>
    </source>
</evidence>
<evidence type="ECO:0000256" key="13">
    <source>
        <dbReference type="SAM" id="Phobius"/>
    </source>
</evidence>
<feature type="transmembrane region" description="Helical" evidence="13">
    <location>
        <begin position="45"/>
        <end position="65"/>
    </location>
</feature>
<dbReference type="NCBIfam" id="NF045656">
    <property type="entry name" value="MeththiolMtaseMddA"/>
    <property type="match status" value="1"/>
</dbReference>
<dbReference type="InterPro" id="IPR054700">
    <property type="entry name" value="MddA"/>
</dbReference>
<dbReference type="Gene3D" id="1.20.120.1630">
    <property type="match status" value="1"/>
</dbReference>
<evidence type="ECO:0000256" key="8">
    <source>
        <dbReference type="ARBA" id="ARBA00022692"/>
    </source>
</evidence>
<keyword evidence="10 13" id="KW-0472">Membrane</keyword>
<evidence type="ECO:0000256" key="9">
    <source>
        <dbReference type="ARBA" id="ARBA00022989"/>
    </source>
</evidence>
<comment type="catalytic activity">
    <reaction evidence="11">
        <text>methanethiol + S-adenosyl-L-methionine = dimethyl sulfide + S-adenosyl-L-homocysteine + H(+)</text>
        <dbReference type="Rhea" id="RHEA:50428"/>
        <dbReference type="ChEBI" id="CHEBI:15378"/>
        <dbReference type="ChEBI" id="CHEBI:16007"/>
        <dbReference type="ChEBI" id="CHEBI:17437"/>
        <dbReference type="ChEBI" id="CHEBI:57856"/>
        <dbReference type="ChEBI" id="CHEBI:59789"/>
        <dbReference type="EC" id="2.1.1.334"/>
    </reaction>
</comment>
<dbReference type="PANTHER" id="PTHR31040">
    <property type="entry name" value="NURIM"/>
    <property type="match status" value="1"/>
</dbReference>
<evidence type="ECO:0000256" key="3">
    <source>
        <dbReference type="ARBA" id="ARBA00010631"/>
    </source>
</evidence>